<dbReference type="Gene3D" id="3.40.190.10">
    <property type="entry name" value="Periplasmic binding protein-like II"/>
    <property type="match status" value="2"/>
</dbReference>
<dbReference type="EMBL" id="CP030918">
    <property type="protein sequence ID" value="AXC50580.1"/>
    <property type="molecule type" value="Genomic_DNA"/>
</dbReference>
<accession>A0A344PMH5</accession>
<name>A0A344PMH5_9RHOB</name>
<comment type="similarity">
    <text evidence="2">Belongs to the bacterial solute-binding protein 1 family.</text>
</comment>
<dbReference type="InterPro" id="IPR006311">
    <property type="entry name" value="TAT_signal"/>
</dbReference>
<dbReference type="PANTHER" id="PTHR43649:SF12">
    <property type="entry name" value="DIACETYLCHITOBIOSE BINDING PROTEIN DASA"/>
    <property type="match status" value="1"/>
</dbReference>
<proteinExistence type="inferred from homology"/>
<dbReference type="OrthoDB" id="9804061at2"/>
<evidence type="ECO:0000313" key="3">
    <source>
        <dbReference type="EMBL" id="AXC50580.1"/>
    </source>
</evidence>
<dbReference type="KEGG" id="pars:DRW48_13595"/>
<keyword evidence="4" id="KW-1185">Reference proteome</keyword>
<dbReference type="InterPro" id="IPR006059">
    <property type="entry name" value="SBP"/>
</dbReference>
<dbReference type="GO" id="GO:0042597">
    <property type="term" value="C:periplasmic space"/>
    <property type="evidence" value="ECO:0007669"/>
    <property type="project" value="UniProtKB-SubCell"/>
</dbReference>
<dbReference type="SUPFAM" id="SSF53850">
    <property type="entry name" value="Periplasmic binding protein-like II"/>
    <property type="match status" value="1"/>
</dbReference>
<evidence type="ECO:0000256" key="2">
    <source>
        <dbReference type="ARBA" id="ARBA00008520"/>
    </source>
</evidence>
<reference evidence="4" key="1">
    <citation type="submission" date="2018-07" db="EMBL/GenBank/DDBJ databases">
        <title>Genome sequencing of Paracoccus sp. SC2-6.</title>
        <authorList>
            <person name="Heo J."/>
            <person name="Kim S.-J."/>
            <person name="Kwon S.-W."/>
        </authorList>
    </citation>
    <scope>NUCLEOTIDE SEQUENCE [LARGE SCALE GENOMIC DNA]</scope>
    <source>
        <strain evidence="4">SC2-6</strain>
    </source>
</reference>
<evidence type="ECO:0000256" key="1">
    <source>
        <dbReference type="ARBA" id="ARBA00004418"/>
    </source>
</evidence>
<dbReference type="CDD" id="cd13585">
    <property type="entry name" value="PBP2_TMBP_like"/>
    <property type="match status" value="1"/>
</dbReference>
<dbReference type="Proteomes" id="UP000252023">
    <property type="component" value="Chromosome"/>
</dbReference>
<comment type="subcellular location">
    <subcellularLocation>
        <location evidence="1">Periplasm</location>
    </subcellularLocation>
</comment>
<gene>
    <name evidence="3" type="ORF">DRW48_13595</name>
</gene>
<organism evidence="3 4">
    <name type="scientific">Paracoccus suum</name>
    <dbReference type="NCBI Taxonomy" id="2259340"/>
    <lineage>
        <taxon>Bacteria</taxon>
        <taxon>Pseudomonadati</taxon>
        <taxon>Pseudomonadota</taxon>
        <taxon>Alphaproteobacteria</taxon>
        <taxon>Rhodobacterales</taxon>
        <taxon>Paracoccaceae</taxon>
        <taxon>Paracoccus</taxon>
    </lineage>
</organism>
<dbReference type="PANTHER" id="PTHR43649">
    <property type="entry name" value="ARABINOSE-BINDING PROTEIN-RELATED"/>
    <property type="match status" value="1"/>
</dbReference>
<sequence>MPDCTRLALGRTALMDSRNFNRRHVLAGIAGSTALLALGPRAARAQQADLSAYQSAKIDWRQAEGQAITVAVIPAAYFENLISLAPQFEALTGITLRFEKVPPAQIRQKAVLDLTSGSGTYATHAADPMYYPLYQANGWVDPLDTYLEDATLTDKAWFKPEDIVPAWTAANTIEGKLYGIPYDGEVTLQVLRKDLYEAKGLKPAEDLDGFIANAAALHDPGNRVWGTALRGLPGAGQNVYIYSSIFRAFGGDWLPAGQLTVNGPEAEAALAWYVKTMKDYAPAAAQQWNWPDIADAFSQGTLASYIDAHSSASVINNTEKSTVIGKIAYARWPKGPSGKRVSSIWNWGFPINAALPDAGKKATWLFIQWAASTPTQIATSYGFNGPAKRSGVNRLSLWEDPAYVETVSAFGDNFVEATLTALREDTDVDWRPRVPQWPAVGDMVATAIAAALAGQATPKAALDAAQTQIAALGK</sequence>
<dbReference type="AlphaFoldDB" id="A0A344PMH5"/>
<dbReference type="PROSITE" id="PS51318">
    <property type="entry name" value="TAT"/>
    <property type="match status" value="1"/>
</dbReference>
<dbReference type="Pfam" id="PF01547">
    <property type="entry name" value="SBP_bac_1"/>
    <property type="match status" value="1"/>
</dbReference>
<protein>
    <submittedName>
        <fullName evidence="3">Sugar ABC transporter substrate-binding protein</fullName>
    </submittedName>
</protein>
<dbReference type="InterPro" id="IPR050490">
    <property type="entry name" value="Bact_solute-bd_prot1"/>
</dbReference>
<evidence type="ECO:0000313" key="4">
    <source>
        <dbReference type="Proteomes" id="UP000252023"/>
    </source>
</evidence>